<reference evidence="2 3" key="1">
    <citation type="submission" date="2013-02" db="EMBL/GenBank/DDBJ databases">
        <title>The Genome Sequence of Acinetobacter sp. NIPH 899.</title>
        <authorList>
            <consortium name="The Broad Institute Genome Sequencing Platform"/>
            <consortium name="The Broad Institute Genome Sequencing Center for Infectious Disease"/>
            <person name="Cerqueira G."/>
            <person name="Feldgarden M."/>
            <person name="Courvalin P."/>
            <person name="Perichon B."/>
            <person name="Grillot-Courvalin C."/>
            <person name="Clermont D."/>
            <person name="Rocha E."/>
            <person name="Yoon E.-J."/>
            <person name="Nemec A."/>
            <person name="Walker B."/>
            <person name="Young S.K."/>
            <person name="Zeng Q."/>
            <person name="Gargeya S."/>
            <person name="Fitzgerald M."/>
            <person name="Haas B."/>
            <person name="Abouelleil A."/>
            <person name="Alvarado L."/>
            <person name="Arachchi H.M."/>
            <person name="Berlin A.M."/>
            <person name="Chapman S.B."/>
            <person name="Dewar J."/>
            <person name="Goldberg J."/>
            <person name="Griggs A."/>
            <person name="Gujja S."/>
            <person name="Hansen M."/>
            <person name="Howarth C."/>
            <person name="Imamovic A."/>
            <person name="Larimer J."/>
            <person name="McCowan C."/>
            <person name="Murphy C."/>
            <person name="Neiman D."/>
            <person name="Pearson M."/>
            <person name="Priest M."/>
            <person name="Roberts A."/>
            <person name="Saif S."/>
            <person name="Shea T."/>
            <person name="Sisk P."/>
            <person name="Sykes S."/>
            <person name="Wortman J."/>
            <person name="Nusbaum C."/>
            <person name="Birren B."/>
        </authorList>
    </citation>
    <scope>NUCLEOTIDE SEQUENCE [LARGE SCALE GENOMIC DNA]</scope>
    <source>
        <strain evidence="2 3">NIPH 899</strain>
    </source>
</reference>
<feature type="domain" description="CRISPR-associated protein Cas6 C-terminal" evidence="1">
    <location>
        <begin position="177"/>
        <end position="300"/>
    </location>
</feature>
<dbReference type="PATRIC" id="fig|1217710.3.peg.425"/>
<keyword evidence="3" id="KW-1185">Reference proteome</keyword>
<dbReference type="InterPro" id="IPR019267">
    <property type="entry name" value="CRISPR-assoc_Cas6_C"/>
</dbReference>
<name>N8WZC7_9GAMM</name>
<sequence length="306" mass="35209">MSLKALQFQIHVKQEEDIILPAFSGSMLRGAFGHSLRKIACITRMPDCNLCPLKQNCSYIRIFETEKLFDDISLYGQAQNPYALQVAHLSNQKIEKGQDWSFSMTLVGKAIDDLPIVMFAWQKALERGLTHQRIMCTLVKISQGSATLYDPLINKFFPAYISEFNPVQTIQVKRLRLTFESPVRLKHNGQYILEGSKLHPQQVLLRLYQRIQNYCRQHGEVMPIEFEQLKPALDEMQGQSIKLNKNQIIRFSNRQKQQIQLQGLIGTYELFGDLDAWLPLLEFGQTIHLGKNATHGLGQYKIELVC</sequence>
<organism evidence="2 3">
    <name type="scientific">Acinetobacter variabilis</name>
    <dbReference type="NCBI Taxonomy" id="70346"/>
    <lineage>
        <taxon>Bacteria</taxon>
        <taxon>Pseudomonadati</taxon>
        <taxon>Pseudomonadota</taxon>
        <taxon>Gammaproteobacteria</taxon>
        <taxon>Moraxellales</taxon>
        <taxon>Moraxellaceae</taxon>
        <taxon>Acinetobacter</taxon>
    </lineage>
</organism>
<proteinExistence type="predicted"/>
<evidence type="ECO:0000259" key="1">
    <source>
        <dbReference type="Pfam" id="PF10040"/>
    </source>
</evidence>
<comment type="caution">
    <text evidence="2">The sequence shown here is derived from an EMBL/GenBank/DDBJ whole genome shotgun (WGS) entry which is preliminary data.</text>
</comment>
<gene>
    <name evidence="2" type="ORF">F969_00450</name>
</gene>
<dbReference type="EMBL" id="APPE01000027">
    <property type="protein sequence ID" value="ENV00583.1"/>
    <property type="molecule type" value="Genomic_DNA"/>
</dbReference>
<dbReference type="AlphaFoldDB" id="N8WZC7"/>
<dbReference type="Gene3D" id="3.30.70.1900">
    <property type="match status" value="1"/>
</dbReference>
<evidence type="ECO:0000313" key="3">
    <source>
        <dbReference type="Proteomes" id="UP000013070"/>
    </source>
</evidence>
<dbReference type="eggNOG" id="COG5551">
    <property type="taxonomic scope" value="Bacteria"/>
</dbReference>
<dbReference type="Pfam" id="PF10040">
    <property type="entry name" value="CRISPR_Cas6"/>
    <property type="match status" value="1"/>
</dbReference>
<evidence type="ECO:0000313" key="2">
    <source>
        <dbReference type="EMBL" id="ENV00583.1"/>
    </source>
</evidence>
<accession>N8WZC7</accession>
<dbReference type="HOGENOM" id="CLU_050021_0_0_6"/>
<dbReference type="RefSeq" id="WP_004780557.1">
    <property type="nucleotide sequence ID" value="NZ_KB849397.1"/>
</dbReference>
<dbReference type="Proteomes" id="UP000013070">
    <property type="component" value="Unassembled WGS sequence"/>
</dbReference>
<protein>
    <recommendedName>
        <fullName evidence="1">CRISPR-associated protein Cas6 C-terminal domain-containing protein</fullName>
    </recommendedName>
</protein>